<dbReference type="AlphaFoldDB" id="A0A1R2BNH6"/>
<dbReference type="OrthoDB" id="532484at2759"/>
<accession>A0A1R2BNH6</accession>
<dbReference type="PANTHER" id="PTHR28617:SF1">
    <property type="entry name" value="CILIA- AND FLAGELLA-ASSOCIATED PROTEIN 77"/>
    <property type="match status" value="1"/>
</dbReference>
<dbReference type="Proteomes" id="UP000187209">
    <property type="component" value="Unassembled WGS sequence"/>
</dbReference>
<organism evidence="1 2">
    <name type="scientific">Stentor coeruleus</name>
    <dbReference type="NCBI Taxonomy" id="5963"/>
    <lineage>
        <taxon>Eukaryota</taxon>
        <taxon>Sar</taxon>
        <taxon>Alveolata</taxon>
        <taxon>Ciliophora</taxon>
        <taxon>Postciliodesmatophora</taxon>
        <taxon>Heterotrichea</taxon>
        <taxon>Heterotrichida</taxon>
        <taxon>Stentoridae</taxon>
        <taxon>Stentor</taxon>
    </lineage>
</organism>
<protein>
    <submittedName>
        <fullName evidence="1">Uncharacterized protein</fullName>
    </submittedName>
</protein>
<gene>
    <name evidence="1" type="ORF">SteCoe_22143</name>
</gene>
<evidence type="ECO:0000313" key="2">
    <source>
        <dbReference type="Proteomes" id="UP000187209"/>
    </source>
</evidence>
<proteinExistence type="predicted"/>
<keyword evidence="2" id="KW-1185">Reference proteome</keyword>
<comment type="caution">
    <text evidence="1">The sequence shown here is derived from an EMBL/GenBank/DDBJ whole genome shotgun (WGS) entry which is preliminary data.</text>
</comment>
<reference evidence="1 2" key="1">
    <citation type="submission" date="2016-11" db="EMBL/GenBank/DDBJ databases">
        <title>The macronuclear genome of Stentor coeruleus: a giant cell with tiny introns.</title>
        <authorList>
            <person name="Slabodnick M."/>
            <person name="Ruby J.G."/>
            <person name="Reiff S.B."/>
            <person name="Swart E.C."/>
            <person name="Gosai S."/>
            <person name="Prabakaran S."/>
            <person name="Witkowska E."/>
            <person name="Larue G.E."/>
            <person name="Fisher S."/>
            <person name="Freeman R.M."/>
            <person name="Gunawardena J."/>
            <person name="Chu W."/>
            <person name="Stover N.A."/>
            <person name="Gregory B.D."/>
            <person name="Nowacki M."/>
            <person name="Derisi J."/>
            <person name="Roy S.W."/>
            <person name="Marshall W.F."/>
            <person name="Sood P."/>
        </authorList>
    </citation>
    <scope>NUCLEOTIDE SEQUENCE [LARGE SCALE GENOMIC DNA]</scope>
    <source>
        <strain evidence="1">WM001</strain>
    </source>
</reference>
<dbReference type="EMBL" id="MPUH01000538">
    <property type="protein sequence ID" value="OMJ78125.1"/>
    <property type="molecule type" value="Genomic_DNA"/>
</dbReference>
<name>A0A1R2BNH6_9CILI</name>
<dbReference type="PANTHER" id="PTHR28617">
    <property type="entry name" value="CILIA- AND FLAGELLA-ASSOCIATED PROTEIN 77"/>
    <property type="match status" value="1"/>
</dbReference>
<dbReference type="Pfam" id="PF14825">
    <property type="entry name" value="CFAP77"/>
    <property type="match status" value="1"/>
</dbReference>
<sequence length="202" mass="23498">MLDTSHNFYNKIQSTRNCLIIKDDVGKSKPNTRTLPSTDFSYGMHISKDHENAGDVISAWAENIRKPKKILDQDFKKLNIMSIAKKQVTAPQQRLYRKTVICRRLSSEEPKYTFDNPDHVYGMPLRPSTPIKAVIGNFYGLQAIVDKHFAYSDKEKNPNRRRLFAETPKKSRFDEQKGLFKMKKFLKIRARTSTRRNHSFSG</sequence>
<evidence type="ECO:0000313" key="1">
    <source>
        <dbReference type="EMBL" id="OMJ78125.1"/>
    </source>
</evidence>
<dbReference type="InterPro" id="IPR029147">
    <property type="entry name" value="CFAP77"/>
</dbReference>